<accession>A0A0V0QF98</accession>
<dbReference type="Proteomes" id="UP000054937">
    <property type="component" value="Unassembled WGS sequence"/>
</dbReference>
<feature type="compositionally biased region" description="Low complexity" evidence="2">
    <location>
        <begin position="107"/>
        <end position="121"/>
    </location>
</feature>
<dbReference type="InParanoid" id="A0A0V0QF98"/>
<protein>
    <submittedName>
        <fullName evidence="3">Uncharacterized protein</fullName>
    </submittedName>
</protein>
<feature type="region of interest" description="Disordered" evidence="2">
    <location>
        <begin position="107"/>
        <end position="144"/>
    </location>
</feature>
<feature type="coiled-coil region" evidence="1">
    <location>
        <begin position="239"/>
        <end position="300"/>
    </location>
</feature>
<dbReference type="AlphaFoldDB" id="A0A0V0QF98"/>
<feature type="compositionally biased region" description="Low complexity" evidence="2">
    <location>
        <begin position="134"/>
        <end position="144"/>
    </location>
</feature>
<feature type="coiled-coil region" evidence="1">
    <location>
        <begin position="666"/>
        <end position="693"/>
    </location>
</feature>
<reference evidence="3 4" key="1">
    <citation type="journal article" date="2015" name="Sci. Rep.">
        <title>Genome of the facultative scuticociliatosis pathogen Pseudocohnilembus persalinus provides insight into its virulence through horizontal gene transfer.</title>
        <authorList>
            <person name="Xiong J."/>
            <person name="Wang G."/>
            <person name="Cheng J."/>
            <person name="Tian M."/>
            <person name="Pan X."/>
            <person name="Warren A."/>
            <person name="Jiang C."/>
            <person name="Yuan D."/>
            <person name="Miao W."/>
        </authorList>
    </citation>
    <scope>NUCLEOTIDE SEQUENCE [LARGE SCALE GENOMIC DNA]</scope>
    <source>
        <strain evidence="3">36N120E</strain>
    </source>
</reference>
<evidence type="ECO:0000256" key="1">
    <source>
        <dbReference type="SAM" id="Coils"/>
    </source>
</evidence>
<feature type="coiled-coil region" evidence="1">
    <location>
        <begin position="560"/>
        <end position="587"/>
    </location>
</feature>
<organism evidence="3 4">
    <name type="scientific">Pseudocohnilembus persalinus</name>
    <name type="common">Ciliate</name>
    <dbReference type="NCBI Taxonomy" id="266149"/>
    <lineage>
        <taxon>Eukaryota</taxon>
        <taxon>Sar</taxon>
        <taxon>Alveolata</taxon>
        <taxon>Ciliophora</taxon>
        <taxon>Intramacronucleata</taxon>
        <taxon>Oligohymenophorea</taxon>
        <taxon>Scuticociliatia</taxon>
        <taxon>Philasterida</taxon>
        <taxon>Pseudocohnilembidae</taxon>
        <taxon>Pseudocohnilembus</taxon>
    </lineage>
</organism>
<comment type="caution">
    <text evidence="3">The sequence shown here is derived from an EMBL/GenBank/DDBJ whole genome shotgun (WGS) entry which is preliminary data.</text>
</comment>
<evidence type="ECO:0000313" key="4">
    <source>
        <dbReference type="Proteomes" id="UP000054937"/>
    </source>
</evidence>
<gene>
    <name evidence="3" type="ORF">PPERSA_02061</name>
</gene>
<sequence length="787" mass="95388">MSKFTETWRNQKLQEYENEIKDIKSEQEFSKMHQKGALLVNRFVNKELNEKYFFNQEYVKIQKEQQQRLKQFFGSSEKIQSFDKSTLKSIFRELKESDYQFQYENQNQQNQNQQQYMSQQNEQEKNQKQKKQKQNQNQGSQNMNQNQKQKLNNISNNNNQNGIQTFHRQLKQKSMEKIFEVYFYFFEFYMSFDGLGLGLGLRNEIIYEIFQQRKLFILENGIPFSQKMIVNCVKILNFLDKKEEVLEFLENQVSQSESKLKFIKEEIQDFIQTNLKQFGQNFLEEKVKNLNQKIDQDIQDFNFKRALKSCYTLFMYVDQDKKTDFYRINDIAGSLCSELGLFSSSLQFFNRNFLIYPNNYWNIIKIWRIQQILLDFNKYIHDNQQLCVSDQKVVTELGKMKKIVKNMNNQAYKYYSSKFSIFNAQQQQKLYHQFSNQQEQEDKKKEKKMKRREKIIRQQLQKIEIQQQYLNQNQNQQQNQTENSLNYNIIKVGYLYELSLILSEKNENQQAELILKQCLKLDRNFLMGYLLLSQIVIQSQNEQAVKISNSLLIQALNLGLKQQKNSKNQQSNENNQIKQNKENIENKEIFDQWENLLNFQQKTQNEKEKNLFPFFGKNLYNKVDLFQKSYQYGENVNFIWFRFASEFQKRGMKKEVYQSLEKIEQLEFLKILLKFEQQRIQNQSKNLQQIQEKNETGEFDLNQQQQIQKWLILEQNFGEEIYYIFESEDSQFMLLKGIKRAILLMKVKNRFLSKKKQIFYQIKAVQEQRVLPRLKILQNSDFFDFLL</sequence>
<proteinExistence type="predicted"/>
<name>A0A0V0QF98_PSEPJ</name>
<evidence type="ECO:0000256" key="2">
    <source>
        <dbReference type="SAM" id="MobiDB-lite"/>
    </source>
</evidence>
<keyword evidence="4" id="KW-1185">Reference proteome</keyword>
<evidence type="ECO:0000313" key="3">
    <source>
        <dbReference type="EMBL" id="KRX00882.1"/>
    </source>
</evidence>
<dbReference type="EMBL" id="LDAU01000181">
    <property type="protein sequence ID" value="KRX00882.1"/>
    <property type="molecule type" value="Genomic_DNA"/>
</dbReference>
<keyword evidence="1" id="KW-0175">Coiled coil</keyword>